<name>A0A4S8M2P8_DENBC</name>
<sequence>MSSGDHGHFSLPSYKLRSDTTFIFSSRMPRQVPLTVSSRSTRSAARSAGPAQLATMIISQDNILPASASVHAPGNHSSQRLNEPEREWQLYHDKCAAAVGPIDVLCVGCERFFKLDRRQLFYSGPWLRHKRICPELRAKPSLTQDERVHMPNIPNDIHLTLKSGNAADMQAILGPLRMQKPYLHPDHGPDEKPTVFPSGPLTPTSASISTQASPHVETRPTLRIIIPPRPIVPTSAPASQSTLFLPPFVPSSSSSSSSPYASSLFSSTSSSSLSTSPPSSSSFLSASSFLAVHPDLWARTHSPQFYSWEGSLAERVHFYNGFAAAMKSREMGLEFVGECSAIPESFERSAGVM</sequence>
<dbReference type="OrthoDB" id="2880777at2759"/>
<evidence type="ECO:0000313" key="2">
    <source>
        <dbReference type="EMBL" id="THU95958.1"/>
    </source>
</evidence>
<proteinExistence type="predicted"/>
<organism evidence="2 3">
    <name type="scientific">Dendrothele bispora (strain CBS 962.96)</name>
    <dbReference type="NCBI Taxonomy" id="1314807"/>
    <lineage>
        <taxon>Eukaryota</taxon>
        <taxon>Fungi</taxon>
        <taxon>Dikarya</taxon>
        <taxon>Basidiomycota</taxon>
        <taxon>Agaricomycotina</taxon>
        <taxon>Agaricomycetes</taxon>
        <taxon>Agaricomycetidae</taxon>
        <taxon>Agaricales</taxon>
        <taxon>Agaricales incertae sedis</taxon>
        <taxon>Dendrothele</taxon>
    </lineage>
</organism>
<feature type="compositionally biased region" description="Polar residues" evidence="1">
    <location>
        <begin position="201"/>
        <end position="213"/>
    </location>
</feature>
<dbReference type="EMBL" id="ML179188">
    <property type="protein sequence ID" value="THU95958.1"/>
    <property type="molecule type" value="Genomic_DNA"/>
</dbReference>
<reference evidence="2 3" key="1">
    <citation type="journal article" date="2019" name="Nat. Ecol. Evol.">
        <title>Megaphylogeny resolves global patterns of mushroom evolution.</title>
        <authorList>
            <person name="Varga T."/>
            <person name="Krizsan K."/>
            <person name="Foldi C."/>
            <person name="Dima B."/>
            <person name="Sanchez-Garcia M."/>
            <person name="Sanchez-Ramirez S."/>
            <person name="Szollosi G.J."/>
            <person name="Szarkandi J.G."/>
            <person name="Papp V."/>
            <person name="Albert L."/>
            <person name="Andreopoulos W."/>
            <person name="Angelini C."/>
            <person name="Antonin V."/>
            <person name="Barry K.W."/>
            <person name="Bougher N.L."/>
            <person name="Buchanan P."/>
            <person name="Buyck B."/>
            <person name="Bense V."/>
            <person name="Catcheside P."/>
            <person name="Chovatia M."/>
            <person name="Cooper J."/>
            <person name="Damon W."/>
            <person name="Desjardin D."/>
            <person name="Finy P."/>
            <person name="Geml J."/>
            <person name="Haridas S."/>
            <person name="Hughes K."/>
            <person name="Justo A."/>
            <person name="Karasinski D."/>
            <person name="Kautmanova I."/>
            <person name="Kiss B."/>
            <person name="Kocsube S."/>
            <person name="Kotiranta H."/>
            <person name="LaButti K.M."/>
            <person name="Lechner B.E."/>
            <person name="Liimatainen K."/>
            <person name="Lipzen A."/>
            <person name="Lukacs Z."/>
            <person name="Mihaltcheva S."/>
            <person name="Morgado L.N."/>
            <person name="Niskanen T."/>
            <person name="Noordeloos M.E."/>
            <person name="Ohm R.A."/>
            <person name="Ortiz-Santana B."/>
            <person name="Ovrebo C."/>
            <person name="Racz N."/>
            <person name="Riley R."/>
            <person name="Savchenko A."/>
            <person name="Shiryaev A."/>
            <person name="Soop K."/>
            <person name="Spirin V."/>
            <person name="Szebenyi C."/>
            <person name="Tomsovsky M."/>
            <person name="Tulloss R.E."/>
            <person name="Uehling J."/>
            <person name="Grigoriev I.V."/>
            <person name="Vagvolgyi C."/>
            <person name="Papp T."/>
            <person name="Martin F.M."/>
            <person name="Miettinen O."/>
            <person name="Hibbett D.S."/>
            <person name="Nagy L.G."/>
        </authorList>
    </citation>
    <scope>NUCLEOTIDE SEQUENCE [LARGE SCALE GENOMIC DNA]</scope>
    <source>
        <strain evidence="2 3">CBS 962.96</strain>
    </source>
</reference>
<keyword evidence="3" id="KW-1185">Reference proteome</keyword>
<feature type="compositionally biased region" description="Basic and acidic residues" evidence="1">
    <location>
        <begin position="183"/>
        <end position="193"/>
    </location>
</feature>
<evidence type="ECO:0000256" key="1">
    <source>
        <dbReference type="SAM" id="MobiDB-lite"/>
    </source>
</evidence>
<protein>
    <submittedName>
        <fullName evidence="2">Uncharacterized protein</fullName>
    </submittedName>
</protein>
<gene>
    <name evidence="2" type="ORF">K435DRAFT_859042</name>
</gene>
<dbReference type="Proteomes" id="UP000297245">
    <property type="component" value="Unassembled WGS sequence"/>
</dbReference>
<feature type="region of interest" description="Disordered" evidence="1">
    <location>
        <begin position="181"/>
        <end position="219"/>
    </location>
</feature>
<evidence type="ECO:0000313" key="3">
    <source>
        <dbReference type="Proteomes" id="UP000297245"/>
    </source>
</evidence>
<dbReference type="AlphaFoldDB" id="A0A4S8M2P8"/>
<accession>A0A4S8M2P8</accession>